<organism evidence="1 2">
    <name type="scientific">Brevibacillus choshinensis</name>
    <dbReference type="NCBI Taxonomy" id="54911"/>
    <lineage>
        <taxon>Bacteria</taxon>
        <taxon>Bacillati</taxon>
        <taxon>Bacillota</taxon>
        <taxon>Bacilli</taxon>
        <taxon>Bacillales</taxon>
        <taxon>Paenibacillaceae</taxon>
        <taxon>Brevibacillus</taxon>
    </lineage>
</organism>
<evidence type="ECO:0000313" key="2">
    <source>
        <dbReference type="Proteomes" id="UP000596248"/>
    </source>
</evidence>
<dbReference type="RefSeq" id="WP_203254805.1">
    <property type="nucleotide sequence ID" value="NZ_CP069127.1"/>
</dbReference>
<name>A0ABX7FJ30_BRECH</name>
<proteinExistence type="predicted"/>
<accession>A0ABX7FJ30</accession>
<evidence type="ECO:0000313" key="1">
    <source>
        <dbReference type="EMBL" id="QRG65287.1"/>
    </source>
</evidence>
<gene>
    <name evidence="1" type="ORF">JNE38_16745</name>
</gene>
<sequence length="116" mass="13645">MKIAVYYDYFEGVLSPLWYVITFRKGELNWNRDTAYVPIETPFERQSAEDFISEKMGITVTLGDLTLNEEKIGKFGIQLAPLRKRAQENMKDYWDAEYLLLQVSDLEEVLQMKSFC</sequence>
<protein>
    <submittedName>
        <fullName evidence="1">Uncharacterized protein</fullName>
    </submittedName>
</protein>
<dbReference type="EMBL" id="CP069127">
    <property type="protein sequence ID" value="QRG65287.1"/>
    <property type="molecule type" value="Genomic_DNA"/>
</dbReference>
<dbReference type="Proteomes" id="UP000596248">
    <property type="component" value="Chromosome"/>
</dbReference>
<keyword evidence="2" id="KW-1185">Reference proteome</keyword>
<reference evidence="1 2" key="1">
    <citation type="submission" date="2021-01" db="EMBL/GenBank/DDBJ databases">
        <title>Identification of strong promoters based on the transcriptome of Brevibacillus choshinensis.</title>
        <authorList>
            <person name="Yao D."/>
            <person name="Zhang K."/>
            <person name="Wu J."/>
        </authorList>
    </citation>
    <scope>NUCLEOTIDE SEQUENCE [LARGE SCALE GENOMIC DNA]</scope>
    <source>
        <strain evidence="1 2">HPD31-SP3</strain>
    </source>
</reference>